<feature type="transmembrane region" description="Helical" evidence="1">
    <location>
        <begin position="12"/>
        <end position="28"/>
    </location>
</feature>
<feature type="transmembrane region" description="Helical" evidence="1">
    <location>
        <begin position="153"/>
        <end position="175"/>
    </location>
</feature>
<feature type="transmembrane region" description="Helical" evidence="1">
    <location>
        <begin position="34"/>
        <end position="59"/>
    </location>
</feature>
<evidence type="ECO:0000313" key="4">
    <source>
        <dbReference type="Proteomes" id="UP001432017"/>
    </source>
</evidence>
<dbReference type="RefSeq" id="WP_334254300.1">
    <property type="nucleotide sequence ID" value="NZ_JBAJJM010000010.1"/>
</dbReference>
<keyword evidence="1" id="KW-0812">Transmembrane</keyword>
<feature type="transmembrane region" description="Helical" evidence="1">
    <location>
        <begin position="201"/>
        <end position="225"/>
    </location>
</feature>
<reference evidence="3" key="1">
    <citation type="submission" date="2023-12" db="EMBL/GenBank/DDBJ databases">
        <title>Mannheima indologenes sp. nov. proposed for Clade V organisms of Mannheimia.</title>
        <authorList>
            <person name="Christensen H."/>
        </authorList>
    </citation>
    <scope>NUCLEOTIDE SEQUENCE</scope>
    <source>
        <strain evidence="3">M14.4</strain>
    </source>
</reference>
<evidence type="ECO:0000313" key="3">
    <source>
        <dbReference type="EMBL" id="MEG9476178.1"/>
    </source>
</evidence>
<keyword evidence="4" id="KW-1185">Reference proteome</keyword>
<gene>
    <name evidence="3" type="ORF">V6W77_07795</name>
</gene>
<dbReference type="Pfam" id="PF14358">
    <property type="entry name" value="DUF4405"/>
    <property type="match status" value="1"/>
</dbReference>
<dbReference type="EMBL" id="JBAJJM010000010">
    <property type="protein sequence ID" value="MEG9476178.1"/>
    <property type="molecule type" value="Genomic_DNA"/>
</dbReference>
<keyword evidence="1" id="KW-0472">Membrane</keyword>
<evidence type="ECO:0000259" key="2">
    <source>
        <dbReference type="Pfam" id="PF14358"/>
    </source>
</evidence>
<protein>
    <submittedName>
        <fullName evidence="3">DUF4405 domain-containing protein</fullName>
    </submittedName>
</protein>
<keyword evidence="1" id="KW-1133">Transmembrane helix</keyword>
<feature type="domain" description="Flavinylation-associated cytochrome" evidence="2">
    <location>
        <begin position="73"/>
        <end position="131"/>
    </location>
</feature>
<feature type="transmembrane region" description="Helical" evidence="1">
    <location>
        <begin position="118"/>
        <end position="141"/>
    </location>
</feature>
<comment type="caution">
    <text evidence="3">The sequence shown here is derived from an EMBL/GenBank/DDBJ whole genome shotgun (WGS) entry which is preliminary data.</text>
</comment>
<feature type="transmembrane region" description="Helical" evidence="1">
    <location>
        <begin position="71"/>
        <end position="91"/>
    </location>
</feature>
<sequence>MGKKHRLRLAQDLILTAILTALFGYHLWEEPIHEWLGLAFLTLIGSHTGLNFWWFNTLFKRKPHGIQAVKIGVNFATFALFLTACCTGILLSKHIFDGFFFHSTAENVRKLHMLSTHWLQIVVGIHLGLHWQAIGTMLANGLRLDLDEKHAKIAAKILLPMLWSILTLYGIYAFVQRDLLPYLLNQVNFAFFQFGEEKGRFYFDFFAILIAVAYITRIALWVIFFRK</sequence>
<proteinExistence type="predicted"/>
<name>A0ABU7ZFE6_9PAST</name>
<accession>A0ABU7ZFE6</accession>
<dbReference type="Proteomes" id="UP001432017">
    <property type="component" value="Unassembled WGS sequence"/>
</dbReference>
<evidence type="ECO:0000256" key="1">
    <source>
        <dbReference type="SAM" id="Phobius"/>
    </source>
</evidence>
<dbReference type="InterPro" id="IPR025517">
    <property type="entry name" value="DUF4405"/>
</dbReference>
<organism evidence="3 4">
    <name type="scientific">Mannheimia indoligenes</name>
    <dbReference type="NCBI Taxonomy" id="3103145"/>
    <lineage>
        <taxon>Bacteria</taxon>
        <taxon>Pseudomonadati</taxon>
        <taxon>Pseudomonadota</taxon>
        <taxon>Gammaproteobacteria</taxon>
        <taxon>Pasteurellales</taxon>
        <taxon>Pasteurellaceae</taxon>
        <taxon>Mannheimia</taxon>
    </lineage>
</organism>